<reference evidence="3" key="2">
    <citation type="journal article" date="2022" name="Hortic Res">
        <title>The genome of Dioscorea zingiberensis sheds light on the biosynthesis, origin and evolution of the medicinally important diosgenin saponins.</title>
        <authorList>
            <person name="Li Y."/>
            <person name="Tan C."/>
            <person name="Li Z."/>
            <person name="Guo J."/>
            <person name="Li S."/>
            <person name="Chen X."/>
            <person name="Wang C."/>
            <person name="Dai X."/>
            <person name="Yang H."/>
            <person name="Song W."/>
            <person name="Hou L."/>
            <person name="Xu J."/>
            <person name="Tong Z."/>
            <person name="Xu A."/>
            <person name="Yuan X."/>
            <person name="Wang W."/>
            <person name="Yang Q."/>
            <person name="Chen L."/>
            <person name="Sun Z."/>
            <person name="Wang K."/>
            <person name="Pan B."/>
            <person name="Chen J."/>
            <person name="Bao Y."/>
            <person name="Liu F."/>
            <person name="Qi X."/>
            <person name="Gang D.R."/>
            <person name="Wen J."/>
            <person name="Li J."/>
        </authorList>
    </citation>
    <scope>NUCLEOTIDE SEQUENCE</scope>
    <source>
        <strain evidence="3">Dzin_1.0</strain>
    </source>
</reference>
<sequence length="507" mass="55745">MDGSSLEGAVVEQKEDPPRPPLVPSEKNNAVTAVRKPRMREISSRYKSAVSSTIAAPRRCPSPNAGRTSPTSGAVLPKRSQSAERQRPSTTTPRANDGLWPSMRSLTASFQSESVSIPLSRKEKPFRDRSPDHSLKSSINVGSERKRTPLRGRNTSDQSENSRPVENSHSRVVEQHRWPGISGGKMSAISLSRSMDLTEKVNRSASLPVSTRGVSPRRTPVSDSSGKGLQESMREVARQVLSDGSRKLERDVVPSSTTRGTQSPSRTRPSTPFSSSSSTSGRIGVTSSVLNYTVDMRKGKKSANQIEDGHQLRLLYNRNLQWLFVNALSDAVSIIQKMAAEDILYTVWSRISELHSSVTSKRINLQYLKEEMKLNMILKEQMAYLEDWATLEKEHSSSLSAAIEALKASTLRLPVSGGTRVDVCAVKNAISSAVDVMQAMGSSVCFLLSKVEGMNLLASELSDAAAKERAMLNECRELLSSTAAIQVQESSLRTHLIQLRQDFYKMK</sequence>
<proteinExistence type="inferred from homology"/>
<accession>A0A9D5C4B6</accession>
<feature type="compositionally biased region" description="Polar residues" evidence="2">
    <location>
        <begin position="104"/>
        <end position="117"/>
    </location>
</feature>
<keyword evidence="4" id="KW-1185">Reference proteome</keyword>
<protein>
    <recommendedName>
        <fullName evidence="5">AUGMIN subunit 8</fullName>
    </recommendedName>
</protein>
<organism evidence="3 4">
    <name type="scientific">Dioscorea zingiberensis</name>
    <dbReference type="NCBI Taxonomy" id="325984"/>
    <lineage>
        <taxon>Eukaryota</taxon>
        <taxon>Viridiplantae</taxon>
        <taxon>Streptophyta</taxon>
        <taxon>Embryophyta</taxon>
        <taxon>Tracheophyta</taxon>
        <taxon>Spermatophyta</taxon>
        <taxon>Magnoliopsida</taxon>
        <taxon>Liliopsida</taxon>
        <taxon>Dioscoreales</taxon>
        <taxon>Dioscoreaceae</taxon>
        <taxon>Dioscorea</taxon>
    </lineage>
</organism>
<dbReference type="GO" id="GO:0005737">
    <property type="term" value="C:cytoplasm"/>
    <property type="evidence" value="ECO:0007669"/>
    <property type="project" value="TreeGrafter"/>
</dbReference>
<dbReference type="GO" id="GO:0051225">
    <property type="term" value="P:spindle assembly"/>
    <property type="evidence" value="ECO:0007669"/>
    <property type="project" value="TreeGrafter"/>
</dbReference>
<feature type="compositionally biased region" description="Basic and acidic residues" evidence="2">
    <location>
        <begin position="120"/>
        <end position="135"/>
    </location>
</feature>
<feature type="compositionally biased region" description="Basic and acidic residues" evidence="2">
    <location>
        <begin position="166"/>
        <end position="177"/>
    </location>
</feature>
<feature type="region of interest" description="Disordered" evidence="2">
    <location>
        <begin position="201"/>
        <end position="282"/>
    </location>
</feature>
<dbReference type="PANTHER" id="PTHR31807">
    <property type="entry name" value="AUGMIN FAMILY MEMBER"/>
    <property type="match status" value="1"/>
</dbReference>
<comment type="caution">
    <text evidence="3">The sequence shown here is derived from an EMBL/GenBank/DDBJ whole genome shotgun (WGS) entry which is preliminary data.</text>
</comment>
<gene>
    <name evidence="3" type="ORF">J5N97_026957</name>
</gene>
<feature type="compositionally biased region" description="Polar residues" evidence="2">
    <location>
        <begin position="45"/>
        <end position="54"/>
    </location>
</feature>
<dbReference type="Pfam" id="PF04484">
    <property type="entry name" value="QWRF"/>
    <property type="match status" value="1"/>
</dbReference>
<evidence type="ECO:0000313" key="4">
    <source>
        <dbReference type="Proteomes" id="UP001085076"/>
    </source>
</evidence>
<feature type="compositionally biased region" description="Polar residues" evidence="2">
    <location>
        <begin position="203"/>
        <end position="213"/>
    </location>
</feature>
<feature type="region of interest" description="Disordered" evidence="2">
    <location>
        <begin position="1"/>
        <end position="185"/>
    </location>
</feature>
<dbReference type="OrthoDB" id="1924320at2759"/>
<dbReference type="PANTHER" id="PTHR31807:SF37">
    <property type="entry name" value="HAUS AUGMIN-LIKE COMPLEX SUBUNIT 8"/>
    <property type="match status" value="1"/>
</dbReference>
<dbReference type="AlphaFoldDB" id="A0A9D5C4B6"/>
<dbReference type="Proteomes" id="UP001085076">
    <property type="component" value="Miscellaneous, Linkage group lg08"/>
</dbReference>
<evidence type="ECO:0000256" key="1">
    <source>
        <dbReference type="ARBA" id="ARBA00010016"/>
    </source>
</evidence>
<reference evidence="3" key="1">
    <citation type="submission" date="2021-03" db="EMBL/GenBank/DDBJ databases">
        <authorList>
            <person name="Li Z."/>
            <person name="Yang C."/>
        </authorList>
    </citation>
    <scope>NUCLEOTIDE SEQUENCE</scope>
    <source>
        <strain evidence="3">Dzin_1.0</strain>
        <tissue evidence="3">Leaf</tissue>
    </source>
</reference>
<name>A0A9D5C4B6_9LILI</name>
<evidence type="ECO:0000256" key="2">
    <source>
        <dbReference type="SAM" id="MobiDB-lite"/>
    </source>
</evidence>
<dbReference type="InterPro" id="IPR007573">
    <property type="entry name" value="QWRF"/>
</dbReference>
<dbReference type="GO" id="GO:0005880">
    <property type="term" value="C:nuclear microtubule"/>
    <property type="evidence" value="ECO:0007669"/>
    <property type="project" value="TreeGrafter"/>
</dbReference>
<evidence type="ECO:0000313" key="3">
    <source>
        <dbReference type="EMBL" id="KAJ0965819.1"/>
    </source>
</evidence>
<evidence type="ECO:0008006" key="5">
    <source>
        <dbReference type="Google" id="ProtNLM"/>
    </source>
</evidence>
<feature type="compositionally biased region" description="Polar residues" evidence="2">
    <location>
        <begin position="153"/>
        <end position="165"/>
    </location>
</feature>
<dbReference type="GO" id="GO:0008017">
    <property type="term" value="F:microtubule binding"/>
    <property type="evidence" value="ECO:0007669"/>
    <property type="project" value="TreeGrafter"/>
</dbReference>
<feature type="compositionally biased region" description="Low complexity" evidence="2">
    <location>
        <begin position="254"/>
        <end position="282"/>
    </location>
</feature>
<comment type="similarity">
    <text evidence="1">Belongs to the QWRF family.</text>
</comment>
<dbReference type="EMBL" id="JAGGNH010000008">
    <property type="protein sequence ID" value="KAJ0965819.1"/>
    <property type="molecule type" value="Genomic_DNA"/>
</dbReference>